<evidence type="ECO:0000313" key="3">
    <source>
        <dbReference type="EMBL" id="PNH03739.1"/>
    </source>
</evidence>
<dbReference type="SUPFAM" id="SSF75620">
    <property type="entry name" value="Release factor"/>
    <property type="match status" value="1"/>
</dbReference>
<keyword evidence="4" id="KW-1185">Reference proteome</keyword>
<protein>
    <submittedName>
        <fullName evidence="3">Peptide chain release factor 1</fullName>
    </submittedName>
</protein>
<evidence type="ECO:0000259" key="2">
    <source>
        <dbReference type="Pfam" id="PF00472"/>
    </source>
</evidence>
<dbReference type="InterPro" id="IPR050057">
    <property type="entry name" value="Prokaryotic/Mito_RF"/>
</dbReference>
<dbReference type="InterPro" id="IPR000352">
    <property type="entry name" value="Pep_chain_release_fac_I"/>
</dbReference>
<sequence>MVAPWQETQFRVVVEFKKGGSGVHREITLTHTASVLPPQLYGRVSPEVWAVFMTDIGQLALSHPYLHRPTAKQGLGWLNVNKVESAVDLMHKPTGIRVFCQEERTQAQNKERAFAIMRAKL</sequence>
<evidence type="ECO:0000256" key="1">
    <source>
        <dbReference type="ARBA" id="ARBA00010835"/>
    </source>
</evidence>
<dbReference type="PANTHER" id="PTHR43804">
    <property type="entry name" value="LD18447P"/>
    <property type="match status" value="1"/>
</dbReference>
<dbReference type="EMBL" id="PGGS01000469">
    <property type="protein sequence ID" value="PNH03739.1"/>
    <property type="molecule type" value="Genomic_DNA"/>
</dbReference>
<comment type="caution">
    <text evidence="3">The sequence shown here is derived from an EMBL/GenBank/DDBJ whole genome shotgun (WGS) entry which is preliminary data.</text>
</comment>
<accession>A0A2J7ZTZ5</accession>
<feature type="domain" description="Prokaryotic-type class I peptide chain release factors" evidence="2">
    <location>
        <begin position="74"/>
        <end position="121"/>
    </location>
</feature>
<dbReference type="InterPro" id="IPR045853">
    <property type="entry name" value="Pep_chain_release_fac_I_sf"/>
</dbReference>
<dbReference type="Proteomes" id="UP000236333">
    <property type="component" value="Unassembled WGS sequence"/>
</dbReference>
<dbReference type="OrthoDB" id="530635at2759"/>
<name>A0A2J7ZTZ5_9CHLO</name>
<reference evidence="3 4" key="1">
    <citation type="journal article" date="2017" name="Mol. Biol. Evol.">
        <title>The 4-celled Tetrabaena socialis nuclear genome reveals the essential components for genetic control of cell number at the origin of multicellularity in the volvocine lineage.</title>
        <authorList>
            <person name="Featherston J."/>
            <person name="Arakaki Y."/>
            <person name="Hanschen E.R."/>
            <person name="Ferris P.J."/>
            <person name="Michod R.E."/>
            <person name="Olson B.J.S.C."/>
            <person name="Nozaki H."/>
            <person name="Durand P.M."/>
        </authorList>
    </citation>
    <scope>NUCLEOTIDE SEQUENCE [LARGE SCALE GENOMIC DNA]</scope>
    <source>
        <strain evidence="3 4">NIES-571</strain>
    </source>
</reference>
<evidence type="ECO:0000313" key="4">
    <source>
        <dbReference type="Proteomes" id="UP000236333"/>
    </source>
</evidence>
<dbReference type="Gene3D" id="3.30.160.20">
    <property type="match status" value="1"/>
</dbReference>
<organism evidence="3 4">
    <name type="scientific">Tetrabaena socialis</name>
    <dbReference type="NCBI Taxonomy" id="47790"/>
    <lineage>
        <taxon>Eukaryota</taxon>
        <taxon>Viridiplantae</taxon>
        <taxon>Chlorophyta</taxon>
        <taxon>core chlorophytes</taxon>
        <taxon>Chlorophyceae</taxon>
        <taxon>CS clade</taxon>
        <taxon>Chlamydomonadales</taxon>
        <taxon>Tetrabaenaceae</taxon>
        <taxon>Tetrabaena</taxon>
    </lineage>
</organism>
<gene>
    <name evidence="3" type="ORF">TSOC_010167</name>
</gene>
<proteinExistence type="inferred from homology"/>
<dbReference type="GO" id="GO:0003747">
    <property type="term" value="F:translation release factor activity"/>
    <property type="evidence" value="ECO:0007669"/>
    <property type="project" value="InterPro"/>
</dbReference>
<dbReference type="PANTHER" id="PTHR43804:SF8">
    <property type="entry name" value="PEPTIDE CHAIN RELEASE FACTOR APG3, CHLOROPLASTIC"/>
    <property type="match status" value="1"/>
</dbReference>
<dbReference type="AlphaFoldDB" id="A0A2J7ZTZ5"/>
<dbReference type="Pfam" id="PF00472">
    <property type="entry name" value="RF-1"/>
    <property type="match status" value="1"/>
</dbReference>
<comment type="similarity">
    <text evidence="1">Belongs to the prokaryotic/mitochondrial release factor family.</text>
</comment>